<dbReference type="Proteomes" id="UP000034705">
    <property type="component" value="Unassembled WGS sequence"/>
</dbReference>
<proteinExistence type="predicted"/>
<gene>
    <name evidence="1" type="ORF">UX45_C0033G0011</name>
</gene>
<accession>A0A0G1PDX2</accession>
<organism evidence="1 2">
    <name type="scientific">Candidatus Uhrbacteria bacterium GW2011_GWF2_46_218</name>
    <dbReference type="NCBI Taxonomy" id="1619001"/>
    <lineage>
        <taxon>Bacteria</taxon>
        <taxon>Candidatus Uhriibacteriota</taxon>
    </lineage>
</organism>
<evidence type="ECO:0000313" key="1">
    <source>
        <dbReference type="EMBL" id="KKU30862.1"/>
    </source>
</evidence>
<dbReference type="EMBL" id="LCMG01000033">
    <property type="protein sequence ID" value="KKU30862.1"/>
    <property type="molecule type" value="Genomic_DNA"/>
</dbReference>
<name>A0A0G1PDX2_9BACT</name>
<protein>
    <submittedName>
        <fullName evidence="1">Uncharacterized protein</fullName>
    </submittedName>
</protein>
<dbReference type="AlphaFoldDB" id="A0A0G1PDX2"/>
<feature type="non-terminal residue" evidence="1">
    <location>
        <position position="1"/>
    </location>
</feature>
<evidence type="ECO:0000313" key="2">
    <source>
        <dbReference type="Proteomes" id="UP000034705"/>
    </source>
</evidence>
<comment type="caution">
    <text evidence="1">The sequence shown here is derived from an EMBL/GenBank/DDBJ whole genome shotgun (WGS) entry which is preliminary data.</text>
</comment>
<reference evidence="1 2" key="1">
    <citation type="journal article" date="2015" name="Nature">
        <title>rRNA introns, odd ribosomes, and small enigmatic genomes across a large radiation of phyla.</title>
        <authorList>
            <person name="Brown C.T."/>
            <person name="Hug L.A."/>
            <person name="Thomas B.C."/>
            <person name="Sharon I."/>
            <person name="Castelle C.J."/>
            <person name="Singh A."/>
            <person name="Wilkins M.J."/>
            <person name="Williams K.H."/>
            <person name="Banfield J.F."/>
        </authorList>
    </citation>
    <scope>NUCLEOTIDE SEQUENCE [LARGE SCALE GENOMIC DNA]</scope>
</reference>
<sequence length="350" mass="38381">NDFAHADLTVVSGSIGIAAVKTKFRLRGSVTSDAAVVLAITATDDVTATNISESRFPLAIGTQDVDFSTAEFYSAAGMTVTLSLIGTGEVTIDALLYTLISDKDGDLSGNPFLGYKIKAFDNLPSELTYLDLFRLFCVTGNQFQVIGAYAKTFEFGNLAGLNKMNAVDWSDKFVQGSEQITSSFPGLAKKNWLKYTNDLTVNPELGWSSFATDNESLQDEGDYLVLKFGASNDVTFTAGICAHVPVYSDTTRKPEQVINIRLFAVSGSALKFGGLSWGELASSYYANWFNCLYRVRALKSEFNLSKLDVLSWSEDQLIFVDYFKTSFLVLEISNFIPGRKTNVKLLSYGR</sequence>